<sequence length="79" mass="8845">MTHTDLILRWPSIAEFGRDIGVPYEAAKAMRRRGNIPAQYWKRAVEAARLRGIDGVEYERLAELVSVAGGMSRQQAEAS</sequence>
<keyword evidence="2" id="KW-1185">Reference proteome</keyword>
<dbReference type="RefSeq" id="WP_354435961.1">
    <property type="nucleotide sequence ID" value="NZ_JBEPLY010000030.1"/>
</dbReference>
<gene>
    <name evidence="1" type="ORF">ABID12_004192</name>
</gene>
<dbReference type="EMBL" id="JBEPLY010000030">
    <property type="protein sequence ID" value="MET3602218.1"/>
    <property type="molecule type" value="Genomic_DNA"/>
</dbReference>
<comment type="caution">
    <text evidence="1">The sequence shown here is derived from an EMBL/GenBank/DDBJ whole genome shotgun (WGS) entry which is preliminary data.</text>
</comment>
<evidence type="ECO:0000313" key="2">
    <source>
        <dbReference type="Proteomes" id="UP001549164"/>
    </source>
</evidence>
<dbReference type="Proteomes" id="UP001549164">
    <property type="component" value="Unassembled WGS sequence"/>
</dbReference>
<accession>A0ABV2IH09</accession>
<name>A0ABV2IH09_9HYPH</name>
<protein>
    <submittedName>
        <fullName evidence="1">Uncharacterized protein</fullName>
    </submittedName>
</protein>
<organism evidence="1 2">
    <name type="scientific">Martelella mangrovi</name>
    <dbReference type="NCBI Taxonomy" id="1397477"/>
    <lineage>
        <taxon>Bacteria</taxon>
        <taxon>Pseudomonadati</taxon>
        <taxon>Pseudomonadota</taxon>
        <taxon>Alphaproteobacteria</taxon>
        <taxon>Hyphomicrobiales</taxon>
        <taxon>Aurantimonadaceae</taxon>
        <taxon>Martelella</taxon>
    </lineage>
</organism>
<proteinExistence type="predicted"/>
<evidence type="ECO:0000313" key="1">
    <source>
        <dbReference type="EMBL" id="MET3602218.1"/>
    </source>
</evidence>
<reference evidence="1 2" key="1">
    <citation type="submission" date="2024-06" db="EMBL/GenBank/DDBJ databases">
        <title>Genomic Encyclopedia of Type Strains, Phase IV (KMG-IV): sequencing the most valuable type-strain genomes for metagenomic binning, comparative biology and taxonomic classification.</title>
        <authorList>
            <person name="Goeker M."/>
        </authorList>
    </citation>
    <scope>NUCLEOTIDE SEQUENCE [LARGE SCALE GENOMIC DNA]</scope>
    <source>
        <strain evidence="1 2">DSM 28102</strain>
    </source>
</reference>